<keyword evidence="3" id="KW-1185">Reference proteome</keyword>
<dbReference type="Proteomes" id="UP000036951">
    <property type="component" value="Unassembled WGS sequence"/>
</dbReference>
<sequence length="63" mass="7095">MDEKDNIELRSEKVRNIIGGVPPRLVRAGTVVIITICVALALAAWLIKIDGTPVWRMIFFSRM</sequence>
<keyword evidence="1" id="KW-1133">Transmembrane helix</keyword>
<dbReference type="AlphaFoldDB" id="A0A8E1QX66"/>
<dbReference type="EMBL" id="LFQU01000034">
    <property type="protein sequence ID" value="KOO67569.1"/>
    <property type="molecule type" value="Genomic_DNA"/>
</dbReference>
<comment type="caution">
    <text evidence="2">The sequence shown here is derived from an EMBL/GenBank/DDBJ whole genome shotgun (WGS) entry which is preliminary data.</text>
</comment>
<keyword evidence="1" id="KW-0812">Transmembrane</keyword>
<feature type="transmembrane region" description="Helical" evidence="1">
    <location>
        <begin position="25"/>
        <end position="47"/>
    </location>
</feature>
<dbReference type="RefSeq" id="WP_021855628.1">
    <property type="nucleotide sequence ID" value="NZ_DAWCKJ010000113.1"/>
</dbReference>
<evidence type="ECO:0000256" key="1">
    <source>
        <dbReference type="SAM" id="Phobius"/>
    </source>
</evidence>
<name>A0A8E1QX66_9BACT</name>
<proteinExistence type="predicted"/>
<reference evidence="2 3" key="1">
    <citation type="submission" date="2015-06" db="EMBL/GenBank/DDBJ databases">
        <title>Prevotella sp. 109, sp. nov., a novel member of the family Prevotellaceae isolated from human faeces.</title>
        <authorList>
            <person name="Shkoporov A.N."/>
            <person name="Chaplin A.V."/>
            <person name="Kafarskaia L.I."/>
            <person name="Efimov B.A."/>
        </authorList>
    </citation>
    <scope>NUCLEOTIDE SEQUENCE [LARGE SCALE GENOMIC DNA]</scope>
    <source>
        <strain evidence="2 3">109</strain>
    </source>
</reference>
<evidence type="ECO:0000313" key="3">
    <source>
        <dbReference type="Proteomes" id="UP000036951"/>
    </source>
</evidence>
<dbReference type="OrthoDB" id="1050343at2"/>
<keyword evidence="1" id="KW-0472">Membrane</keyword>
<gene>
    <name evidence="2" type="ORF">ACU52_12700</name>
</gene>
<accession>A0A8E1QX66</accession>
<organism evidence="2 3">
    <name type="scientific">Xylanibacter rarus</name>
    <dbReference type="NCBI Taxonomy" id="1676614"/>
    <lineage>
        <taxon>Bacteria</taxon>
        <taxon>Pseudomonadati</taxon>
        <taxon>Bacteroidota</taxon>
        <taxon>Bacteroidia</taxon>
        <taxon>Bacteroidales</taxon>
        <taxon>Prevotellaceae</taxon>
        <taxon>Xylanibacter</taxon>
    </lineage>
</organism>
<evidence type="ECO:0000313" key="2">
    <source>
        <dbReference type="EMBL" id="KOO67569.1"/>
    </source>
</evidence>
<protein>
    <submittedName>
        <fullName evidence="2">Uncharacterized protein</fullName>
    </submittedName>
</protein>